<dbReference type="InterPro" id="IPR010985">
    <property type="entry name" value="Ribbon_hlx_hlx"/>
</dbReference>
<dbReference type="GO" id="GO:0006355">
    <property type="term" value="P:regulation of DNA-templated transcription"/>
    <property type="evidence" value="ECO:0007669"/>
    <property type="project" value="InterPro"/>
</dbReference>
<comment type="caution">
    <text evidence="1">The sequence shown here is derived from an EMBL/GenBank/DDBJ whole genome shotgun (WGS) entry which is preliminary data.</text>
</comment>
<dbReference type="EMBL" id="VFQF01000002">
    <property type="protein sequence ID" value="TQN45693.1"/>
    <property type="molecule type" value="Genomic_DNA"/>
</dbReference>
<evidence type="ECO:0000313" key="1">
    <source>
        <dbReference type="EMBL" id="TQN45693.1"/>
    </source>
</evidence>
<evidence type="ECO:0008006" key="3">
    <source>
        <dbReference type="Google" id="ProtNLM"/>
    </source>
</evidence>
<proteinExistence type="predicted"/>
<reference evidence="1 2" key="1">
    <citation type="submission" date="2019-06" db="EMBL/GenBank/DDBJ databases">
        <title>Sequencing the genomes of 1000 actinobacteria strains.</title>
        <authorList>
            <person name="Klenk H.-P."/>
        </authorList>
    </citation>
    <scope>NUCLEOTIDE SEQUENCE [LARGE SCALE GENOMIC DNA]</scope>
    <source>
        <strain evidence="1 2">DSM 21776</strain>
    </source>
</reference>
<protein>
    <recommendedName>
        <fullName evidence="3">VapB protein of antitoxin of type II toxin-antitoxin system</fullName>
    </recommendedName>
</protein>
<dbReference type="InterPro" id="IPR019239">
    <property type="entry name" value="VapB_antitoxin"/>
</dbReference>
<gene>
    <name evidence="1" type="ORF">FHX52_2393</name>
</gene>
<dbReference type="Proteomes" id="UP000320085">
    <property type="component" value="Unassembled WGS sequence"/>
</dbReference>
<organism evidence="1 2">
    <name type="scientific">Humibacillus xanthopallidus</name>
    <dbReference type="NCBI Taxonomy" id="412689"/>
    <lineage>
        <taxon>Bacteria</taxon>
        <taxon>Bacillati</taxon>
        <taxon>Actinomycetota</taxon>
        <taxon>Actinomycetes</taxon>
        <taxon>Micrococcales</taxon>
        <taxon>Intrasporangiaceae</taxon>
        <taxon>Humibacillus</taxon>
    </lineage>
</organism>
<dbReference type="OrthoDB" id="9813767at2"/>
<dbReference type="SUPFAM" id="SSF47598">
    <property type="entry name" value="Ribbon-helix-helix"/>
    <property type="match status" value="1"/>
</dbReference>
<sequence>MRTTVNIDERLLAEAKLIAARQHRTIGSVLEDALRVLIDKESAPATRQDFVLHTFTPARAGVLPGVDLEDKELMADLLESDARHAPA</sequence>
<dbReference type="AlphaFoldDB" id="A0A543PNP6"/>
<name>A0A543PNP6_9MICO</name>
<evidence type="ECO:0000313" key="2">
    <source>
        <dbReference type="Proteomes" id="UP000320085"/>
    </source>
</evidence>
<dbReference type="RefSeq" id="WP_141822303.1">
    <property type="nucleotide sequence ID" value="NZ_BAAAQC010000010.1"/>
</dbReference>
<accession>A0A543PNP6</accession>
<dbReference type="Pfam" id="PF09957">
    <property type="entry name" value="VapB_antitoxin"/>
    <property type="match status" value="1"/>
</dbReference>